<evidence type="ECO:0000313" key="5">
    <source>
        <dbReference type="EMBL" id="KAE9125946.1"/>
    </source>
</evidence>
<feature type="repeat" description="ANK" evidence="3">
    <location>
        <begin position="84"/>
        <end position="105"/>
    </location>
</feature>
<evidence type="ECO:0000256" key="4">
    <source>
        <dbReference type="SAM" id="MobiDB-lite"/>
    </source>
</evidence>
<dbReference type="SMART" id="SM00248">
    <property type="entry name" value="ANK"/>
    <property type="match status" value="3"/>
</dbReference>
<dbReference type="Pfam" id="PF12796">
    <property type="entry name" value="Ank_2"/>
    <property type="match status" value="1"/>
</dbReference>
<accession>A0A6G0LNA3</accession>
<feature type="repeat" description="ANK" evidence="3">
    <location>
        <begin position="118"/>
        <end position="150"/>
    </location>
</feature>
<dbReference type="EMBL" id="QXGC01000156">
    <property type="protein sequence ID" value="KAE9247078.1"/>
    <property type="molecule type" value="Genomic_DNA"/>
</dbReference>
<name>A0A6G0LNA3_9STRA</name>
<evidence type="ECO:0000313" key="6">
    <source>
        <dbReference type="EMBL" id="KAE9247078.1"/>
    </source>
</evidence>
<dbReference type="EMBL" id="QXFX01000202">
    <property type="protein sequence ID" value="KAE9125946.1"/>
    <property type="molecule type" value="Genomic_DNA"/>
</dbReference>
<dbReference type="InterPro" id="IPR036770">
    <property type="entry name" value="Ankyrin_rpt-contain_sf"/>
</dbReference>
<dbReference type="Pfam" id="PF00023">
    <property type="entry name" value="Ank"/>
    <property type="match status" value="1"/>
</dbReference>
<protein>
    <submittedName>
        <fullName evidence="5">Uncharacterized protein</fullName>
    </submittedName>
</protein>
<evidence type="ECO:0000256" key="1">
    <source>
        <dbReference type="ARBA" id="ARBA00022737"/>
    </source>
</evidence>
<dbReference type="AlphaFoldDB" id="A0A6G0LNA3"/>
<evidence type="ECO:0000256" key="3">
    <source>
        <dbReference type="PROSITE-ProRule" id="PRU00023"/>
    </source>
</evidence>
<keyword evidence="2 3" id="KW-0040">ANK repeat</keyword>
<dbReference type="SUPFAM" id="SSF48403">
    <property type="entry name" value="Ankyrin repeat"/>
    <property type="match status" value="1"/>
</dbReference>
<dbReference type="PROSITE" id="PS50088">
    <property type="entry name" value="ANK_REPEAT"/>
    <property type="match status" value="2"/>
</dbReference>
<feature type="region of interest" description="Disordered" evidence="4">
    <location>
        <begin position="210"/>
        <end position="251"/>
    </location>
</feature>
<dbReference type="PANTHER" id="PTHR24171">
    <property type="entry name" value="ANKYRIN REPEAT DOMAIN-CONTAINING PROTEIN 39-RELATED"/>
    <property type="match status" value="1"/>
</dbReference>
<sequence>MGLCPSRSMTAEDREQEKIAEFVRYAITSDLVKLREMIVKKKMDPNAKDRFGMNAVHWASYVGELECIQELVKAGGLPSTRDSNGRNALHHACRKDHDEVVRYLVTTANMDINSRSENQDTPLHKAVRGKSIKVLEVLLKLGADANLRNEQNRTPLEELEATMPTPSNESNGSNCVTSARLSTHTEIYREPVSTEPRPLDFIGLALQPRRESRTVERTDVRSFRSRRSVTDFSDQTGRRGSTDESGQWATTALPKPAALYVSPPVSTKEHAPMRKNLRYAGKRVIMAIRVKCAIPDTEKLQLMRLMLQKHTAHTN</sequence>
<dbReference type="PROSITE" id="PS50297">
    <property type="entry name" value="ANK_REP_REGION"/>
    <property type="match status" value="2"/>
</dbReference>
<evidence type="ECO:0000256" key="2">
    <source>
        <dbReference type="ARBA" id="ARBA00023043"/>
    </source>
</evidence>
<proteinExistence type="predicted"/>
<dbReference type="PRINTS" id="PR01415">
    <property type="entry name" value="ANKYRIN"/>
</dbReference>
<keyword evidence="1" id="KW-0677">Repeat</keyword>
<comment type="caution">
    <text evidence="5">The sequence shown here is derived from an EMBL/GenBank/DDBJ whole genome shotgun (WGS) entry which is preliminary data.</text>
</comment>
<dbReference type="PANTHER" id="PTHR24171:SF9">
    <property type="entry name" value="ANKYRIN REPEAT DOMAIN-CONTAINING PROTEIN 39"/>
    <property type="match status" value="1"/>
</dbReference>
<dbReference type="Proteomes" id="UP000488956">
    <property type="component" value="Unassembled WGS sequence"/>
</dbReference>
<evidence type="ECO:0000313" key="8">
    <source>
        <dbReference type="Proteomes" id="UP000488956"/>
    </source>
</evidence>
<gene>
    <name evidence="6" type="ORF">PF004_g4502</name>
    <name evidence="5" type="ORF">PF010_g5449</name>
</gene>
<organism evidence="5 8">
    <name type="scientific">Phytophthora fragariae</name>
    <dbReference type="NCBI Taxonomy" id="53985"/>
    <lineage>
        <taxon>Eukaryota</taxon>
        <taxon>Sar</taxon>
        <taxon>Stramenopiles</taxon>
        <taxon>Oomycota</taxon>
        <taxon>Peronosporomycetes</taxon>
        <taxon>Peronosporales</taxon>
        <taxon>Peronosporaceae</taxon>
        <taxon>Phytophthora</taxon>
    </lineage>
</organism>
<dbReference type="Gene3D" id="1.25.40.20">
    <property type="entry name" value="Ankyrin repeat-containing domain"/>
    <property type="match status" value="1"/>
</dbReference>
<dbReference type="Proteomes" id="UP000476176">
    <property type="component" value="Unassembled WGS sequence"/>
</dbReference>
<feature type="compositionally biased region" description="Basic and acidic residues" evidence="4">
    <location>
        <begin position="210"/>
        <end position="222"/>
    </location>
</feature>
<evidence type="ECO:0000313" key="7">
    <source>
        <dbReference type="Proteomes" id="UP000476176"/>
    </source>
</evidence>
<dbReference type="InterPro" id="IPR002110">
    <property type="entry name" value="Ankyrin_rpt"/>
</dbReference>
<reference evidence="7 8" key="1">
    <citation type="submission" date="2018-09" db="EMBL/GenBank/DDBJ databases">
        <title>Genomic investigation of the strawberry pathogen Phytophthora fragariae indicates pathogenicity is determined by transcriptional variation in three key races.</title>
        <authorList>
            <person name="Adams T.M."/>
            <person name="Armitage A.D."/>
            <person name="Sobczyk M.K."/>
            <person name="Bates H.J."/>
            <person name="Dunwell J.M."/>
            <person name="Nellist C.F."/>
            <person name="Harrison R.J."/>
        </authorList>
    </citation>
    <scope>NUCLEOTIDE SEQUENCE [LARGE SCALE GENOMIC DNA]</scope>
    <source>
        <strain evidence="6 7">BC-23</strain>
        <strain evidence="5 8">ONT-3</strain>
    </source>
</reference>